<dbReference type="RefSeq" id="WP_191906960.1">
    <property type="nucleotide sequence ID" value="NZ_VTWT01000003.1"/>
</dbReference>
<gene>
    <name evidence="5" type="ORF">F0P94_07295</name>
</gene>
<evidence type="ECO:0000259" key="4">
    <source>
        <dbReference type="PROSITE" id="PS51898"/>
    </source>
</evidence>
<evidence type="ECO:0000256" key="2">
    <source>
        <dbReference type="ARBA" id="ARBA00023125"/>
    </source>
</evidence>
<dbReference type="Pfam" id="PF00589">
    <property type="entry name" value="Phage_integrase"/>
    <property type="match status" value="1"/>
</dbReference>
<keyword evidence="3" id="KW-0233">DNA recombination</keyword>
<dbReference type="SUPFAM" id="SSF56349">
    <property type="entry name" value="DNA breaking-rejoining enzymes"/>
    <property type="match status" value="1"/>
</dbReference>
<dbReference type="PANTHER" id="PTHR30349">
    <property type="entry name" value="PHAGE INTEGRASE-RELATED"/>
    <property type="match status" value="1"/>
</dbReference>
<dbReference type="Gene3D" id="1.10.150.130">
    <property type="match status" value="1"/>
</dbReference>
<proteinExistence type="inferred from homology"/>
<dbReference type="GO" id="GO:0015074">
    <property type="term" value="P:DNA integration"/>
    <property type="evidence" value="ECO:0007669"/>
    <property type="project" value="InterPro"/>
</dbReference>
<protein>
    <submittedName>
        <fullName evidence="5">Tyrosine-type recombinase/integrase</fullName>
    </submittedName>
</protein>
<dbReference type="GO" id="GO:0006310">
    <property type="term" value="P:DNA recombination"/>
    <property type="evidence" value="ECO:0007669"/>
    <property type="project" value="UniProtKB-KW"/>
</dbReference>
<dbReference type="PANTHER" id="PTHR30349:SF64">
    <property type="entry name" value="PROPHAGE INTEGRASE INTD-RELATED"/>
    <property type="match status" value="1"/>
</dbReference>
<dbReference type="InterPro" id="IPR010998">
    <property type="entry name" value="Integrase_recombinase_N"/>
</dbReference>
<organism evidence="5 6">
    <name type="scientific">Adhaeribacter soli</name>
    <dbReference type="NCBI Taxonomy" id="2607655"/>
    <lineage>
        <taxon>Bacteria</taxon>
        <taxon>Pseudomonadati</taxon>
        <taxon>Bacteroidota</taxon>
        <taxon>Cytophagia</taxon>
        <taxon>Cytophagales</taxon>
        <taxon>Hymenobacteraceae</taxon>
        <taxon>Adhaeribacter</taxon>
    </lineage>
</organism>
<evidence type="ECO:0000313" key="5">
    <source>
        <dbReference type="EMBL" id="KAA9340146.1"/>
    </source>
</evidence>
<sequence>MGYTFNLYLDRAISDKELTRLQTSSDTEARKAADLQIATKQLQIFLYVRFPKNTIKVFVNRKVTQKQWDAAKQRVNPTYFKAGAIEMNLYLEKVLNDAQKLNEASLLAGAHITKEQLKEIIDKLNLKETGPKPVSLEEAFEEFLRLADHLKAANTKKNYVTVKNHLEKFAKAKQKPYDFALFTSSFPNTYGEYLSQIESLGYNTIAKHLRILKTFLFFCTDERNYNQLQDFRKWKALAEKEKEIYTLTKEELMKLYKYEFEHTRHSQVRDVFCFACFTGLRFSDVENLRWEAIKKDQIKVLPVKTRHRDSKPIMIPLNSFAQEILKRYKGKDRPLPVISSQKSNKYLKEVGQILEFKEPVKVLKHKGSSTTEEYVPKHEVLTFHVARKTFITTSLILGMPERVVREFSGHKSEKDFAKYVKLADTFKEQQMHQAWNEDAFKEKPSKIRTKKKINVDK</sequence>
<dbReference type="Pfam" id="PF13102">
    <property type="entry name" value="Phage_int_SAM_5"/>
    <property type="match status" value="1"/>
</dbReference>
<comment type="caution">
    <text evidence="5">The sequence shown here is derived from an EMBL/GenBank/DDBJ whole genome shotgun (WGS) entry which is preliminary data.</text>
</comment>
<dbReference type="Proteomes" id="UP000326570">
    <property type="component" value="Unassembled WGS sequence"/>
</dbReference>
<dbReference type="EMBL" id="VTWT01000003">
    <property type="protein sequence ID" value="KAA9340146.1"/>
    <property type="molecule type" value="Genomic_DNA"/>
</dbReference>
<dbReference type="InterPro" id="IPR002104">
    <property type="entry name" value="Integrase_catalytic"/>
</dbReference>
<dbReference type="InterPro" id="IPR011010">
    <property type="entry name" value="DNA_brk_join_enz"/>
</dbReference>
<evidence type="ECO:0000313" key="6">
    <source>
        <dbReference type="Proteomes" id="UP000326570"/>
    </source>
</evidence>
<dbReference type="InterPro" id="IPR025269">
    <property type="entry name" value="SAM-like_dom"/>
</dbReference>
<dbReference type="AlphaFoldDB" id="A0A5N1J306"/>
<dbReference type="InterPro" id="IPR050090">
    <property type="entry name" value="Tyrosine_recombinase_XerCD"/>
</dbReference>
<reference evidence="5 6" key="1">
    <citation type="submission" date="2019-09" db="EMBL/GenBank/DDBJ databases">
        <title>Genome sequence of Adhaeribacter sp. M2.</title>
        <authorList>
            <person name="Srinivasan S."/>
        </authorList>
    </citation>
    <scope>NUCLEOTIDE SEQUENCE [LARGE SCALE GENOMIC DNA]</scope>
    <source>
        <strain evidence="5 6">M2</strain>
    </source>
</reference>
<dbReference type="PROSITE" id="PS51898">
    <property type="entry name" value="TYR_RECOMBINASE"/>
    <property type="match status" value="1"/>
</dbReference>
<evidence type="ECO:0000256" key="3">
    <source>
        <dbReference type="ARBA" id="ARBA00023172"/>
    </source>
</evidence>
<name>A0A5N1J306_9BACT</name>
<dbReference type="CDD" id="cd01185">
    <property type="entry name" value="INTN1_C_like"/>
    <property type="match status" value="1"/>
</dbReference>
<comment type="similarity">
    <text evidence="1">Belongs to the 'phage' integrase family.</text>
</comment>
<keyword evidence="6" id="KW-1185">Reference proteome</keyword>
<feature type="domain" description="Tyr recombinase" evidence="4">
    <location>
        <begin position="242"/>
        <end position="432"/>
    </location>
</feature>
<dbReference type="GO" id="GO:0003677">
    <property type="term" value="F:DNA binding"/>
    <property type="evidence" value="ECO:0007669"/>
    <property type="project" value="UniProtKB-KW"/>
</dbReference>
<keyword evidence="2" id="KW-0238">DNA-binding</keyword>
<evidence type="ECO:0000256" key="1">
    <source>
        <dbReference type="ARBA" id="ARBA00008857"/>
    </source>
</evidence>
<accession>A0A5N1J306</accession>
<dbReference type="InterPro" id="IPR013762">
    <property type="entry name" value="Integrase-like_cat_sf"/>
</dbReference>
<dbReference type="Gene3D" id="1.10.443.10">
    <property type="entry name" value="Intergrase catalytic core"/>
    <property type="match status" value="1"/>
</dbReference>